<evidence type="ECO:0000256" key="10">
    <source>
        <dbReference type="RuleBase" id="RU000682"/>
    </source>
</evidence>
<protein>
    <submittedName>
        <fullName evidence="14">WUSCHEL-related homeobox 2-like</fullName>
    </submittedName>
</protein>
<dbReference type="RefSeq" id="XP_020114303.1">
    <property type="nucleotide sequence ID" value="XM_020258714.1"/>
</dbReference>
<keyword evidence="3" id="KW-0805">Transcription regulation</keyword>
<feature type="domain" description="Homeobox" evidence="12">
    <location>
        <begin position="42"/>
        <end position="107"/>
    </location>
</feature>
<evidence type="ECO:0000256" key="2">
    <source>
        <dbReference type="ARBA" id="ARBA00022473"/>
    </source>
</evidence>
<dbReference type="InterPro" id="IPR044555">
    <property type="entry name" value="WUSCHEL-like"/>
</dbReference>
<gene>
    <name evidence="14" type="primary">LOC109728328</name>
</gene>
<feature type="compositionally biased region" description="Low complexity" evidence="11">
    <location>
        <begin position="219"/>
        <end position="237"/>
    </location>
</feature>
<feature type="region of interest" description="Disordered" evidence="11">
    <location>
        <begin position="219"/>
        <end position="313"/>
    </location>
</feature>
<organism evidence="13 14">
    <name type="scientific">Ananas comosus</name>
    <name type="common">Pineapple</name>
    <name type="synonym">Ananas ananas</name>
    <dbReference type="NCBI Taxonomy" id="4615"/>
    <lineage>
        <taxon>Eukaryota</taxon>
        <taxon>Viridiplantae</taxon>
        <taxon>Streptophyta</taxon>
        <taxon>Embryophyta</taxon>
        <taxon>Tracheophyta</taxon>
        <taxon>Spermatophyta</taxon>
        <taxon>Magnoliopsida</taxon>
        <taxon>Liliopsida</taxon>
        <taxon>Poales</taxon>
        <taxon>Bromeliaceae</taxon>
        <taxon>Bromelioideae</taxon>
        <taxon>Ananas</taxon>
    </lineage>
</organism>
<evidence type="ECO:0000259" key="12">
    <source>
        <dbReference type="PROSITE" id="PS50071"/>
    </source>
</evidence>
<evidence type="ECO:0000256" key="6">
    <source>
        <dbReference type="ARBA" id="ARBA00023163"/>
    </source>
</evidence>
<feature type="compositionally biased region" description="Acidic residues" evidence="11">
    <location>
        <begin position="278"/>
        <end position="291"/>
    </location>
</feature>
<dbReference type="GO" id="GO:0005634">
    <property type="term" value="C:nucleus"/>
    <property type="evidence" value="ECO:0007669"/>
    <property type="project" value="UniProtKB-SubCell"/>
</dbReference>
<accession>A0A6P5HLS6</accession>
<evidence type="ECO:0000256" key="11">
    <source>
        <dbReference type="SAM" id="MobiDB-lite"/>
    </source>
</evidence>
<dbReference type="SUPFAM" id="SSF46689">
    <property type="entry name" value="Homeodomain-like"/>
    <property type="match status" value="1"/>
</dbReference>
<evidence type="ECO:0000256" key="7">
    <source>
        <dbReference type="ARBA" id="ARBA00023242"/>
    </source>
</evidence>
<evidence type="ECO:0000256" key="3">
    <source>
        <dbReference type="ARBA" id="ARBA00023015"/>
    </source>
</evidence>
<evidence type="ECO:0000256" key="8">
    <source>
        <dbReference type="ARBA" id="ARBA00024040"/>
    </source>
</evidence>
<evidence type="ECO:0000313" key="14">
    <source>
        <dbReference type="RefSeq" id="XP_020114303.1"/>
    </source>
</evidence>
<evidence type="ECO:0000256" key="4">
    <source>
        <dbReference type="ARBA" id="ARBA00023125"/>
    </source>
</evidence>
<dbReference type="PROSITE" id="PS50071">
    <property type="entry name" value="HOMEOBOX_2"/>
    <property type="match status" value="1"/>
</dbReference>
<evidence type="ECO:0000256" key="1">
    <source>
        <dbReference type="ARBA" id="ARBA00004123"/>
    </source>
</evidence>
<dbReference type="FunFam" id="1.10.10.60:FF:000146">
    <property type="entry name" value="WUSCHEL-related homeobox 4"/>
    <property type="match status" value="1"/>
</dbReference>
<proteinExistence type="inferred from homology"/>
<keyword evidence="6" id="KW-0804">Transcription</keyword>
<keyword evidence="4 9" id="KW-0238">DNA-binding</keyword>
<dbReference type="OrthoDB" id="1896656at2759"/>
<dbReference type="Proteomes" id="UP000515123">
    <property type="component" value="Linkage group 23"/>
</dbReference>
<feature type="region of interest" description="Disordered" evidence="11">
    <location>
        <begin position="120"/>
        <end position="150"/>
    </location>
</feature>
<feature type="compositionally biased region" description="Pro residues" evidence="11">
    <location>
        <begin position="124"/>
        <end position="144"/>
    </location>
</feature>
<keyword evidence="13" id="KW-1185">Reference proteome</keyword>
<sequence>MEEEAKISSSSPPPPASTTTTTTATPSSFANTSSHANANANASSGSSRWNPTKEQISILEGLYKQGIRTPSAEQIQQITGKLREYGAIEGKNVFYWFQNHKARQRQKQKQETFAYFSRLLHHATPPPPPPPLLQPQPLSPPPQSPSSLSHAPPCTNIMCGPYNVATPHVHGVGGVGIYQPHHSTMFMSPEALKRWPKPQGFQRTLMTPVDQYYHNYSTSSSHGHTIGGDNANDNGHNNGDDDNMENETLQLFPVHPTGVLEERSRSSRTSTASTEAAESLEEEEEEEEEEETLRSDNENQLTKPFFDFFGGAN</sequence>
<dbReference type="GO" id="GO:0003677">
    <property type="term" value="F:DNA binding"/>
    <property type="evidence" value="ECO:0007669"/>
    <property type="project" value="UniProtKB-UniRule"/>
</dbReference>
<reference evidence="14" key="2">
    <citation type="submission" date="2025-08" db="UniProtKB">
        <authorList>
            <consortium name="RefSeq"/>
        </authorList>
    </citation>
    <scope>IDENTIFICATION</scope>
    <source>
        <tissue evidence="14">Leaf</tissue>
    </source>
</reference>
<keyword evidence="7 9" id="KW-0539">Nucleus</keyword>
<feature type="compositionally biased region" description="Low complexity" evidence="11">
    <location>
        <begin position="267"/>
        <end position="277"/>
    </location>
</feature>
<dbReference type="AlphaFoldDB" id="A0A6P5HLS6"/>
<name>A0A6P5HLS6_ANACO</name>
<reference evidence="13" key="1">
    <citation type="journal article" date="2015" name="Nat. Genet.">
        <title>The pineapple genome and the evolution of CAM photosynthesis.</title>
        <authorList>
            <person name="Ming R."/>
            <person name="VanBuren R."/>
            <person name="Wai C.M."/>
            <person name="Tang H."/>
            <person name="Schatz M.C."/>
            <person name="Bowers J.E."/>
            <person name="Lyons E."/>
            <person name="Wang M.L."/>
            <person name="Chen J."/>
            <person name="Biggers E."/>
            <person name="Zhang J."/>
            <person name="Huang L."/>
            <person name="Zhang L."/>
            <person name="Miao W."/>
            <person name="Zhang J."/>
            <person name="Ye Z."/>
            <person name="Miao C."/>
            <person name="Lin Z."/>
            <person name="Wang H."/>
            <person name="Zhou H."/>
            <person name="Yim W.C."/>
            <person name="Priest H.D."/>
            <person name="Zheng C."/>
            <person name="Woodhouse M."/>
            <person name="Edger P.P."/>
            <person name="Guyot R."/>
            <person name="Guo H.B."/>
            <person name="Guo H."/>
            <person name="Zheng G."/>
            <person name="Singh R."/>
            <person name="Sharma A."/>
            <person name="Min X."/>
            <person name="Zheng Y."/>
            <person name="Lee H."/>
            <person name="Gurtowski J."/>
            <person name="Sedlazeck F.J."/>
            <person name="Harkess A."/>
            <person name="McKain M.R."/>
            <person name="Liao Z."/>
            <person name="Fang J."/>
            <person name="Liu J."/>
            <person name="Zhang X."/>
            <person name="Zhang Q."/>
            <person name="Hu W."/>
            <person name="Qin Y."/>
            <person name="Wang K."/>
            <person name="Chen L.Y."/>
            <person name="Shirley N."/>
            <person name="Lin Y.R."/>
            <person name="Liu L.Y."/>
            <person name="Hernandez A.G."/>
            <person name="Wright C.L."/>
            <person name="Bulone V."/>
            <person name="Tuskan G.A."/>
            <person name="Heath K."/>
            <person name="Zee F."/>
            <person name="Moore P.H."/>
            <person name="Sunkar R."/>
            <person name="Leebens-Mack J.H."/>
            <person name="Mockler T."/>
            <person name="Bennetzen J.L."/>
            <person name="Freeling M."/>
            <person name="Sankoff D."/>
            <person name="Paterson A.H."/>
            <person name="Zhu X."/>
            <person name="Yang X."/>
            <person name="Smith J.A."/>
            <person name="Cushman J.C."/>
            <person name="Paull R.E."/>
            <person name="Yu Q."/>
        </authorList>
    </citation>
    <scope>NUCLEOTIDE SEQUENCE [LARGE SCALE GENOMIC DNA]</scope>
    <source>
        <strain evidence="13">cv. F153</strain>
    </source>
</reference>
<dbReference type="InterPro" id="IPR009057">
    <property type="entry name" value="Homeodomain-like_sf"/>
</dbReference>
<evidence type="ECO:0000313" key="13">
    <source>
        <dbReference type="Proteomes" id="UP000515123"/>
    </source>
</evidence>
<dbReference type="CDD" id="cd00086">
    <property type="entry name" value="homeodomain"/>
    <property type="match status" value="1"/>
</dbReference>
<keyword evidence="2" id="KW-0217">Developmental protein</keyword>
<dbReference type="GO" id="GO:0003700">
    <property type="term" value="F:DNA-binding transcription factor activity"/>
    <property type="evidence" value="ECO:0007669"/>
    <property type="project" value="InterPro"/>
</dbReference>
<dbReference type="GO" id="GO:0099402">
    <property type="term" value="P:plant organ development"/>
    <property type="evidence" value="ECO:0007669"/>
    <property type="project" value="InterPro"/>
</dbReference>
<dbReference type="InterPro" id="IPR001356">
    <property type="entry name" value="HD"/>
</dbReference>
<evidence type="ECO:0000256" key="9">
    <source>
        <dbReference type="PROSITE-ProRule" id="PRU00108"/>
    </source>
</evidence>
<comment type="similarity">
    <text evidence="8">Belongs to the WUS homeobox family.</text>
</comment>
<evidence type="ECO:0000256" key="5">
    <source>
        <dbReference type="ARBA" id="ARBA00023155"/>
    </source>
</evidence>
<keyword evidence="5 9" id="KW-0371">Homeobox</keyword>
<dbReference type="Pfam" id="PF00046">
    <property type="entry name" value="Homeodomain"/>
    <property type="match status" value="1"/>
</dbReference>
<feature type="DNA-binding region" description="Homeobox" evidence="9">
    <location>
        <begin position="44"/>
        <end position="108"/>
    </location>
</feature>
<comment type="subcellular location">
    <subcellularLocation>
        <location evidence="1 9 10">Nucleus</location>
    </subcellularLocation>
</comment>
<dbReference type="SMART" id="SM00389">
    <property type="entry name" value="HOX"/>
    <property type="match status" value="1"/>
</dbReference>
<dbReference type="PANTHER" id="PTHR45940:SF6">
    <property type="entry name" value="WUSCHEL-RELATED HOMEOBOX 2"/>
    <property type="match status" value="1"/>
</dbReference>
<feature type="region of interest" description="Disordered" evidence="11">
    <location>
        <begin position="1"/>
        <end position="51"/>
    </location>
</feature>
<dbReference type="GeneID" id="109728328"/>
<feature type="compositionally biased region" description="Low complexity" evidence="11">
    <location>
        <begin position="17"/>
        <end position="50"/>
    </location>
</feature>
<dbReference type="PANTHER" id="PTHR45940">
    <property type="entry name" value="WUSCHEL-RELATED HOMEOBOX 1-RELATED"/>
    <property type="match status" value="1"/>
</dbReference>
<dbReference type="Gene3D" id="1.10.10.60">
    <property type="entry name" value="Homeodomain-like"/>
    <property type="match status" value="1"/>
</dbReference>